<evidence type="ECO:0000313" key="2">
    <source>
        <dbReference type="Proteomes" id="UP001651158"/>
    </source>
</evidence>
<comment type="caution">
    <text evidence="1">The sequence shown here is derived from an EMBL/GenBank/DDBJ whole genome shotgun (WGS) entry which is preliminary data.</text>
</comment>
<evidence type="ECO:0000313" key="1">
    <source>
        <dbReference type="EMBL" id="KAL5112610.1"/>
    </source>
</evidence>
<protein>
    <submittedName>
        <fullName evidence="1">Uncharacterized protein</fullName>
    </submittedName>
</protein>
<dbReference type="EMBL" id="JAKROA010000001">
    <property type="protein sequence ID" value="KAL5112610.1"/>
    <property type="molecule type" value="Genomic_DNA"/>
</dbReference>
<keyword evidence="2" id="KW-1185">Reference proteome</keyword>
<dbReference type="Proteomes" id="UP001651158">
    <property type="component" value="Unassembled WGS sequence"/>
</dbReference>
<accession>A0ABR4QSH4</accession>
<gene>
    <name evidence="1" type="ORF">TcWFU_007875</name>
</gene>
<reference evidence="1 2" key="1">
    <citation type="journal article" date="2022" name="Front. Cell. Infect. Microbiol.">
        <title>The Genomes of Two Strains of Taenia crassiceps the Animal Model for the Study of Human Cysticercosis.</title>
        <authorList>
            <person name="Bobes R.J."/>
            <person name="Estrada K."/>
            <person name="Rios-Valencia D.G."/>
            <person name="Calderon-Gallegos A."/>
            <person name="de la Torre P."/>
            <person name="Carrero J.C."/>
            <person name="Sanchez-Flores A."/>
            <person name="Laclette J.P."/>
        </authorList>
    </citation>
    <scope>NUCLEOTIDE SEQUENCE [LARGE SCALE GENOMIC DNA]</scope>
    <source>
        <strain evidence="1">WFUcys</strain>
    </source>
</reference>
<name>A0ABR4QSH4_9CEST</name>
<sequence length="243" mass="27807">MFSNALIPSFDQLCSSIKRFSEARILSVRTNCPCRIGFRYDGKGFALWHFNVAHNHETIGDLIGHWNTTRIFEECSGNAEIFVIHQKLNVANMMRRHTHQVWRLAWTMITRLDIVTGKKRITRAGIPRGEKACAQLYHSRKVVENREGLSVIGIAMCKLWSRSVRQKPMSENGEDNYLQACGTHLLIPRNLLHNERRDVMHSDQCARNLIPLPSYATDKASRITRGSSVISVKYSHYSVSSLL</sequence>
<proteinExistence type="predicted"/>
<organism evidence="1 2">
    <name type="scientific">Taenia crassiceps</name>
    <dbReference type="NCBI Taxonomy" id="6207"/>
    <lineage>
        <taxon>Eukaryota</taxon>
        <taxon>Metazoa</taxon>
        <taxon>Spiralia</taxon>
        <taxon>Lophotrochozoa</taxon>
        <taxon>Platyhelminthes</taxon>
        <taxon>Cestoda</taxon>
        <taxon>Eucestoda</taxon>
        <taxon>Cyclophyllidea</taxon>
        <taxon>Taeniidae</taxon>
        <taxon>Taenia</taxon>
    </lineage>
</organism>